<dbReference type="Proteomes" id="UP000656804">
    <property type="component" value="Unassembled WGS sequence"/>
</dbReference>
<evidence type="ECO:0000313" key="4">
    <source>
        <dbReference type="Proteomes" id="UP000656804"/>
    </source>
</evidence>
<keyword evidence="1" id="KW-0812">Transmembrane</keyword>
<gene>
    <name evidence="3" type="ORF">ISG29_08955</name>
</gene>
<feature type="transmembrane region" description="Helical" evidence="1">
    <location>
        <begin position="95"/>
        <end position="115"/>
    </location>
</feature>
<keyword evidence="4" id="KW-1185">Reference proteome</keyword>
<keyword evidence="3" id="KW-0012">Acyltransferase</keyword>
<dbReference type="EMBL" id="JADIVZ010000003">
    <property type="protein sequence ID" value="MBF4161820.1"/>
    <property type="molecule type" value="Genomic_DNA"/>
</dbReference>
<accession>A0A930V159</accession>
<protein>
    <submittedName>
        <fullName evidence="3">Acyltransferase</fullName>
    </submittedName>
</protein>
<dbReference type="AlphaFoldDB" id="A0A930V159"/>
<keyword evidence="1" id="KW-0472">Membrane</keyword>
<comment type="caution">
    <text evidence="3">The sequence shown here is derived from an EMBL/GenBank/DDBJ whole genome shotgun (WGS) entry which is preliminary data.</text>
</comment>
<dbReference type="InterPro" id="IPR002656">
    <property type="entry name" value="Acyl_transf_3_dom"/>
</dbReference>
<feature type="transmembrane region" description="Helical" evidence="1">
    <location>
        <begin position="173"/>
        <end position="191"/>
    </location>
</feature>
<dbReference type="PANTHER" id="PTHR23028:SF53">
    <property type="entry name" value="ACYL_TRANSF_3 DOMAIN-CONTAINING PROTEIN"/>
    <property type="match status" value="1"/>
</dbReference>
<dbReference type="InterPro" id="IPR050879">
    <property type="entry name" value="Acyltransferase_3"/>
</dbReference>
<name>A0A930V159_9ACTN</name>
<dbReference type="RefSeq" id="WP_194503075.1">
    <property type="nucleotide sequence ID" value="NZ_JADIVZ010000003.1"/>
</dbReference>
<keyword evidence="1" id="KW-1133">Transmembrane helix</keyword>
<proteinExistence type="predicted"/>
<dbReference type="GO" id="GO:0016020">
    <property type="term" value="C:membrane"/>
    <property type="evidence" value="ECO:0007669"/>
    <property type="project" value="TreeGrafter"/>
</dbReference>
<feature type="transmembrane region" description="Helical" evidence="1">
    <location>
        <begin position="21"/>
        <end position="37"/>
    </location>
</feature>
<dbReference type="GO" id="GO:0016747">
    <property type="term" value="F:acyltransferase activity, transferring groups other than amino-acyl groups"/>
    <property type="evidence" value="ECO:0007669"/>
    <property type="project" value="InterPro"/>
</dbReference>
<evidence type="ECO:0000259" key="2">
    <source>
        <dbReference type="Pfam" id="PF01757"/>
    </source>
</evidence>
<feature type="domain" description="Acyltransferase 3" evidence="2">
    <location>
        <begin position="18"/>
        <end position="343"/>
    </location>
</feature>
<sequence length="385" mass="41514">MSTHEAAASEVAERPRIDSLTGLRFPAALAVFAYHAAGHSLPGPGHDMALAVAGRGYVGVSFFFVLSGFVLTWSHRPDDTPRAFYRRRLARIMPVYWLCLAAGWALLVAGTGDLMETTRDVAPSVVGLQAWFPSAAVHYGANGPGWSISAELFFYAMFPLLTTLTATRRGRRTLGLGAAALMVVPSLLLHPTAPGSLDSTAAWLIYICPITRVAEFAVGILVAHAVRRGWRPPLTTRAALLLVLAAYVATAFVPLWATVSLVLVVPFSWLIAAAATDDLAHRTSRWGSPAARRLGEWSFAFYLVHASVLKVQHEVVLRLGADPTLDQITIALALLASVAIAAAVHRWIESPLERRWRRTPARATLEVAGSGADRLTPRAGRGHGR</sequence>
<evidence type="ECO:0000313" key="3">
    <source>
        <dbReference type="EMBL" id="MBF4161820.1"/>
    </source>
</evidence>
<feature type="transmembrane region" description="Helical" evidence="1">
    <location>
        <begin position="238"/>
        <end position="271"/>
    </location>
</feature>
<feature type="transmembrane region" description="Helical" evidence="1">
    <location>
        <begin position="57"/>
        <end position="74"/>
    </location>
</feature>
<keyword evidence="3" id="KW-0808">Transferase</keyword>
<feature type="transmembrane region" description="Helical" evidence="1">
    <location>
        <begin position="203"/>
        <end position="226"/>
    </location>
</feature>
<dbReference type="GO" id="GO:0009103">
    <property type="term" value="P:lipopolysaccharide biosynthetic process"/>
    <property type="evidence" value="ECO:0007669"/>
    <property type="project" value="TreeGrafter"/>
</dbReference>
<feature type="transmembrane region" description="Helical" evidence="1">
    <location>
        <begin position="328"/>
        <end position="348"/>
    </location>
</feature>
<evidence type="ECO:0000256" key="1">
    <source>
        <dbReference type="SAM" id="Phobius"/>
    </source>
</evidence>
<dbReference type="PANTHER" id="PTHR23028">
    <property type="entry name" value="ACETYLTRANSFERASE"/>
    <property type="match status" value="1"/>
</dbReference>
<organism evidence="3 4">
    <name type="scientific">Nocardioides acrostichi</name>
    <dbReference type="NCBI Taxonomy" id="2784339"/>
    <lineage>
        <taxon>Bacteria</taxon>
        <taxon>Bacillati</taxon>
        <taxon>Actinomycetota</taxon>
        <taxon>Actinomycetes</taxon>
        <taxon>Propionibacteriales</taxon>
        <taxon>Nocardioidaceae</taxon>
        <taxon>Nocardioides</taxon>
    </lineage>
</organism>
<feature type="transmembrane region" description="Helical" evidence="1">
    <location>
        <begin position="146"/>
        <end position="166"/>
    </location>
</feature>
<dbReference type="Pfam" id="PF01757">
    <property type="entry name" value="Acyl_transf_3"/>
    <property type="match status" value="1"/>
</dbReference>
<reference evidence="3" key="1">
    <citation type="submission" date="2020-11" db="EMBL/GenBank/DDBJ databases">
        <title>Nocardioides sp. CBS4Y-1, whole genome shotgun sequence.</title>
        <authorList>
            <person name="Tuo L."/>
        </authorList>
    </citation>
    <scope>NUCLEOTIDE SEQUENCE</scope>
    <source>
        <strain evidence="3">CBS4Y-1</strain>
    </source>
</reference>